<sequence>MSNTTAAAPSTATSMTQLDDGIKPVEGGGGSSSASTLTQDAADGNIENQPADLSALEKKEKYVSMHDPRSFPDGGLAAWACTLGAFCCLFCSFGWINAIGIFQTYYEQNQLKEFSASTISWIGSLEAFCMFFGGAFIGKFFDAYGPRYILLLGTFMHVFGIMMASISYRYWHFILAQGLCSALGASMIFYPAMGCVSTWFHRRRAFALGIMASGSSLGGVIFPIMLRRLILGVGFGWAMRITAFLILFLMIIANLTVKSRLPPKGATPWRLGDFTRHFLELPYTLLVIASFLFFFGMFLPFNYLPVYGLHHGMSANLSNYLIAILNAASIFGRLSGYVGDKVGRFNWMIVISFMSGILVFALWLPGTGRIPTIIFAGLYGFSTGAFVSLAPALIAHISDIREIGLRNGALFMVVSFGALTGNPIGGALLSRYDGGFLGLQIFAGTVIMSGAIMFLVARFQVGGTSLTTKI</sequence>
<dbReference type="InParanoid" id="A0A5J5F9R4"/>
<evidence type="ECO:0000313" key="10">
    <source>
        <dbReference type="EMBL" id="KAA8913854.1"/>
    </source>
</evidence>
<feature type="transmembrane region" description="Helical" evidence="8">
    <location>
        <begin position="345"/>
        <end position="364"/>
    </location>
</feature>
<dbReference type="Pfam" id="PF07690">
    <property type="entry name" value="MFS_1"/>
    <property type="match status" value="1"/>
</dbReference>
<name>A0A5J5F9R4_9PEZI</name>
<evidence type="ECO:0000256" key="6">
    <source>
        <dbReference type="ARBA" id="ARBA00023136"/>
    </source>
</evidence>
<keyword evidence="3" id="KW-0813">Transport</keyword>
<dbReference type="InterPro" id="IPR050327">
    <property type="entry name" value="Proton-linked_MCT"/>
</dbReference>
<feature type="transmembrane region" description="Helical" evidence="8">
    <location>
        <begin position="174"/>
        <end position="193"/>
    </location>
</feature>
<feature type="compositionally biased region" description="Low complexity" evidence="7">
    <location>
        <begin position="1"/>
        <end position="14"/>
    </location>
</feature>
<dbReference type="GO" id="GO:0022857">
    <property type="term" value="F:transmembrane transporter activity"/>
    <property type="evidence" value="ECO:0007669"/>
    <property type="project" value="InterPro"/>
</dbReference>
<accession>A0A5J5F9R4</accession>
<comment type="subcellular location">
    <subcellularLocation>
        <location evidence="1">Membrane</location>
        <topology evidence="1">Multi-pass membrane protein</topology>
    </subcellularLocation>
</comment>
<dbReference type="EMBL" id="VXIS01000011">
    <property type="protein sequence ID" value="KAA8913854.1"/>
    <property type="molecule type" value="Genomic_DNA"/>
</dbReference>
<comment type="caution">
    <text evidence="10">The sequence shown here is derived from an EMBL/GenBank/DDBJ whole genome shotgun (WGS) entry which is preliminary data.</text>
</comment>
<evidence type="ECO:0000256" key="4">
    <source>
        <dbReference type="ARBA" id="ARBA00022692"/>
    </source>
</evidence>
<dbReference type="GO" id="GO:0016020">
    <property type="term" value="C:membrane"/>
    <property type="evidence" value="ECO:0007669"/>
    <property type="project" value="UniProtKB-SubCell"/>
</dbReference>
<keyword evidence="6 8" id="KW-0472">Membrane</keyword>
<feature type="transmembrane region" description="Helical" evidence="8">
    <location>
        <begin position="119"/>
        <end position="141"/>
    </location>
</feature>
<dbReference type="InterPro" id="IPR036259">
    <property type="entry name" value="MFS_trans_sf"/>
</dbReference>
<dbReference type="Gene3D" id="1.20.1250.20">
    <property type="entry name" value="MFS general substrate transporter like domains"/>
    <property type="match status" value="2"/>
</dbReference>
<feature type="region of interest" description="Disordered" evidence="7">
    <location>
        <begin position="1"/>
        <end position="38"/>
    </location>
</feature>
<dbReference type="PANTHER" id="PTHR11360:SF224">
    <property type="entry name" value="MAJOR FACILITATOR SUPERFAMILY (MFS) PROFILE DOMAIN-CONTAINING PROTEIN-RELATED"/>
    <property type="match status" value="1"/>
</dbReference>
<dbReference type="PANTHER" id="PTHR11360">
    <property type="entry name" value="MONOCARBOXYLATE TRANSPORTER"/>
    <property type="match status" value="1"/>
</dbReference>
<protein>
    <submittedName>
        <fullName evidence="10">Major facilitator superfamily domain-containing protein</fullName>
    </submittedName>
</protein>
<dbReference type="AlphaFoldDB" id="A0A5J5F9R4"/>
<feature type="transmembrane region" description="Helical" evidence="8">
    <location>
        <begin position="237"/>
        <end position="257"/>
    </location>
</feature>
<evidence type="ECO:0000313" key="11">
    <source>
        <dbReference type="Proteomes" id="UP000326924"/>
    </source>
</evidence>
<gene>
    <name evidence="10" type="ORF">FN846DRAFT_927842</name>
</gene>
<feature type="transmembrane region" description="Helical" evidence="8">
    <location>
        <begin position="76"/>
        <end position="99"/>
    </location>
</feature>
<feature type="transmembrane region" description="Helical" evidence="8">
    <location>
        <begin position="409"/>
        <end position="429"/>
    </location>
</feature>
<evidence type="ECO:0000256" key="7">
    <source>
        <dbReference type="SAM" id="MobiDB-lite"/>
    </source>
</evidence>
<feature type="transmembrane region" description="Helical" evidence="8">
    <location>
        <begin position="278"/>
        <end position="299"/>
    </location>
</feature>
<dbReference type="Proteomes" id="UP000326924">
    <property type="component" value="Unassembled WGS sequence"/>
</dbReference>
<feature type="transmembrane region" description="Helical" evidence="8">
    <location>
        <begin position="319"/>
        <end position="338"/>
    </location>
</feature>
<dbReference type="SUPFAM" id="SSF103473">
    <property type="entry name" value="MFS general substrate transporter"/>
    <property type="match status" value="1"/>
</dbReference>
<keyword evidence="5 8" id="KW-1133">Transmembrane helix</keyword>
<feature type="transmembrane region" description="Helical" evidence="8">
    <location>
        <begin position="370"/>
        <end position="397"/>
    </location>
</feature>
<evidence type="ECO:0000256" key="5">
    <source>
        <dbReference type="ARBA" id="ARBA00022989"/>
    </source>
</evidence>
<keyword evidence="11" id="KW-1185">Reference proteome</keyword>
<evidence type="ECO:0000256" key="8">
    <source>
        <dbReference type="SAM" id="Phobius"/>
    </source>
</evidence>
<dbReference type="InterPro" id="IPR011701">
    <property type="entry name" value="MFS"/>
</dbReference>
<evidence type="ECO:0000259" key="9">
    <source>
        <dbReference type="PROSITE" id="PS50850"/>
    </source>
</evidence>
<reference evidence="10 11" key="1">
    <citation type="submission" date="2019-09" db="EMBL/GenBank/DDBJ databases">
        <title>Draft genome of the ectomycorrhizal ascomycete Sphaerosporella brunnea.</title>
        <authorList>
            <consortium name="DOE Joint Genome Institute"/>
            <person name="Benucci G.M."/>
            <person name="Marozzi G."/>
            <person name="Antonielli L."/>
            <person name="Sanchez S."/>
            <person name="Marco P."/>
            <person name="Wang X."/>
            <person name="Falini L.B."/>
            <person name="Barry K."/>
            <person name="Haridas S."/>
            <person name="Lipzen A."/>
            <person name="Labutti K."/>
            <person name="Grigoriev I.V."/>
            <person name="Murat C."/>
            <person name="Martin F."/>
            <person name="Albertini E."/>
            <person name="Donnini D."/>
            <person name="Bonito G."/>
        </authorList>
    </citation>
    <scope>NUCLEOTIDE SEQUENCE [LARGE SCALE GENOMIC DNA]</scope>
    <source>
        <strain evidence="10 11">Sb_GMNB300</strain>
    </source>
</reference>
<keyword evidence="4 8" id="KW-0812">Transmembrane</keyword>
<feature type="transmembrane region" description="Helical" evidence="8">
    <location>
        <begin position="148"/>
        <end position="168"/>
    </location>
</feature>
<feature type="transmembrane region" description="Helical" evidence="8">
    <location>
        <begin position="435"/>
        <end position="457"/>
    </location>
</feature>
<feature type="domain" description="Major facilitator superfamily (MFS) profile" evidence="9">
    <location>
        <begin position="77"/>
        <end position="461"/>
    </location>
</feature>
<feature type="transmembrane region" description="Helical" evidence="8">
    <location>
        <begin position="205"/>
        <end position="225"/>
    </location>
</feature>
<proteinExistence type="inferred from homology"/>
<evidence type="ECO:0000256" key="2">
    <source>
        <dbReference type="ARBA" id="ARBA00006727"/>
    </source>
</evidence>
<evidence type="ECO:0000256" key="1">
    <source>
        <dbReference type="ARBA" id="ARBA00004141"/>
    </source>
</evidence>
<dbReference type="OrthoDB" id="5667at2759"/>
<evidence type="ECO:0000256" key="3">
    <source>
        <dbReference type="ARBA" id="ARBA00022448"/>
    </source>
</evidence>
<organism evidence="10 11">
    <name type="scientific">Sphaerosporella brunnea</name>
    <dbReference type="NCBI Taxonomy" id="1250544"/>
    <lineage>
        <taxon>Eukaryota</taxon>
        <taxon>Fungi</taxon>
        <taxon>Dikarya</taxon>
        <taxon>Ascomycota</taxon>
        <taxon>Pezizomycotina</taxon>
        <taxon>Pezizomycetes</taxon>
        <taxon>Pezizales</taxon>
        <taxon>Pyronemataceae</taxon>
        <taxon>Sphaerosporella</taxon>
    </lineage>
</organism>
<dbReference type="InterPro" id="IPR020846">
    <property type="entry name" value="MFS_dom"/>
</dbReference>
<comment type="similarity">
    <text evidence="2">Belongs to the major facilitator superfamily. Monocarboxylate porter (TC 2.A.1.13) family.</text>
</comment>
<dbReference type="PROSITE" id="PS50850">
    <property type="entry name" value="MFS"/>
    <property type="match status" value="1"/>
</dbReference>